<gene>
    <name evidence="1" type="primary">Cap</name>
</gene>
<accession>A0A2K9LSE0</accession>
<sequence>MVRSRRTYKKRARRYKRSYSMMKRKYYKSKKYNKKRTMQRIKKVKWPARNIGGDRAYCKLRYVNGINFGIEETESFNSQNLRMNTGAIDGPLGPGLTTINSVFGNTPNLSTLAALYLNYRIRGIKLKLTYWQQTGTPVVLYTNAQSNLDEGYAETPNPDFVTPNISVLPEQRWARYRVCTQTQNGGKPTVLKSYYSVNKVQGPDNVVKNDRDYIGEMKVGTPYWGDSPVTDAVPKRSPFLQFGLFTLNGAAVAADEDVFGVLKVEATVYTEFFGKRVSTE</sequence>
<reference evidence="1" key="1">
    <citation type="submission" date="2017-01" db="EMBL/GenBank/DDBJ databases">
        <title>High-throughput sequencing uncovers low homogeneity in the biogeography of single-stranded DNA viruses.</title>
        <authorList>
            <person name="Pearson V.M."/>
            <person name="Rokyta D.R."/>
        </authorList>
    </citation>
    <scope>NUCLEOTIDE SEQUENCE</scope>
</reference>
<protein>
    <submittedName>
        <fullName evidence="1">Capsid</fullName>
    </submittedName>
</protein>
<name>A0A2K9LSE0_9VIRU</name>
<evidence type="ECO:0000313" key="1">
    <source>
        <dbReference type="EMBL" id="AUM61798.1"/>
    </source>
</evidence>
<organism evidence="1">
    <name type="scientific">uncultured virus</name>
    <dbReference type="NCBI Taxonomy" id="340016"/>
    <lineage>
        <taxon>Viruses</taxon>
        <taxon>environmental samples</taxon>
    </lineage>
</organism>
<proteinExistence type="predicted"/>
<dbReference type="EMBL" id="KY487865">
    <property type="protein sequence ID" value="AUM61798.1"/>
    <property type="molecule type" value="Genomic_DNA"/>
</dbReference>